<evidence type="ECO:0000313" key="2">
    <source>
        <dbReference type="Proteomes" id="UP000317093"/>
    </source>
</evidence>
<name>A0A518B2P7_9BACT</name>
<proteinExistence type="predicted"/>
<protein>
    <submittedName>
        <fullName evidence="1">Uncharacterized protein</fullName>
    </submittedName>
</protein>
<sequence length="89" mass="10454">MPSFPYVVNYDGFKFTIDDQAMYDSILAAADRLDPIAEEDRDPEETQLQRFHRINKFQLCDIWNKAGVRLGRQAIPRRPYGDFIGDREE</sequence>
<dbReference type="RefSeq" id="WP_145257863.1">
    <property type="nucleotide sequence ID" value="NZ_CP036279.1"/>
</dbReference>
<keyword evidence="2" id="KW-1185">Reference proteome</keyword>
<dbReference type="Proteomes" id="UP000317093">
    <property type="component" value="Chromosome"/>
</dbReference>
<dbReference type="EMBL" id="CP036279">
    <property type="protein sequence ID" value="QDU61248.1"/>
    <property type="molecule type" value="Genomic_DNA"/>
</dbReference>
<dbReference type="KEGG" id="knv:Pan216_21020"/>
<gene>
    <name evidence="1" type="ORF">Pan216_21020</name>
</gene>
<accession>A0A518B2P7</accession>
<reference evidence="1 2" key="1">
    <citation type="submission" date="2019-02" db="EMBL/GenBank/DDBJ databases">
        <title>Deep-cultivation of Planctomycetes and their phenomic and genomic characterization uncovers novel biology.</title>
        <authorList>
            <person name="Wiegand S."/>
            <person name="Jogler M."/>
            <person name="Boedeker C."/>
            <person name="Pinto D."/>
            <person name="Vollmers J."/>
            <person name="Rivas-Marin E."/>
            <person name="Kohn T."/>
            <person name="Peeters S.H."/>
            <person name="Heuer A."/>
            <person name="Rast P."/>
            <person name="Oberbeckmann S."/>
            <person name="Bunk B."/>
            <person name="Jeske O."/>
            <person name="Meyerdierks A."/>
            <person name="Storesund J.E."/>
            <person name="Kallscheuer N."/>
            <person name="Luecker S."/>
            <person name="Lage O.M."/>
            <person name="Pohl T."/>
            <person name="Merkel B.J."/>
            <person name="Hornburger P."/>
            <person name="Mueller R.-W."/>
            <person name="Bruemmer F."/>
            <person name="Labrenz M."/>
            <person name="Spormann A.M."/>
            <person name="Op den Camp H."/>
            <person name="Overmann J."/>
            <person name="Amann R."/>
            <person name="Jetten M.S.M."/>
            <person name="Mascher T."/>
            <person name="Medema M.H."/>
            <person name="Devos D.P."/>
            <person name="Kaster A.-K."/>
            <person name="Ovreas L."/>
            <person name="Rohde M."/>
            <person name="Galperin M.Y."/>
            <person name="Jogler C."/>
        </authorList>
    </citation>
    <scope>NUCLEOTIDE SEQUENCE [LARGE SCALE GENOMIC DNA]</scope>
    <source>
        <strain evidence="1 2">Pan216</strain>
    </source>
</reference>
<dbReference type="AlphaFoldDB" id="A0A518B2P7"/>
<organism evidence="1 2">
    <name type="scientific">Kolteria novifilia</name>
    <dbReference type="NCBI Taxonomy" id="2527975"/>
    <lineage>
        <taxon>Bacteria</taxon>
        <taxon>Pseudomonadati</taxon>
        <taxon>Planctomycetota</taxon>
        <taxon>Planctomycetia</taxon>
        <taxon>Kolteriales</taxon>
        <taxon>Kolteriaceae</taxon>
        <taxon>Kolteria</taxon>
    </lineage>
</organism>
<evidence type="ECO:0000313" key="1">
    <source>
        <dbReference type="EMBL" id="QDU61248.1"/>
    </source>
</evidence>